<evidence type="ECO:0000259" key="1">
    <source>
        <dbReference type="Pfam" id="PF10882"/>
    </source>
</evidence>
<dbReference type="Pfam" id="PF10882">
    <property type="entry name" value="bPH_5"/>
    <property type="match status" value="1"/>
</dbReference>
<dbReference type="Proteomes" id="UP000051015">
    <property type="component" value="Unassembled WGS sequence"/>
</dbReference>
<accession>A0A0R2CU50</accession>
<dbReference type="AlphaFoldDB" id="A0A0R2CU50"/>
<keyword evidence="3" id="KW-1185">Reference proteome</keyword>
<dbReference type="PATRIC" id="fig|1423725.3.peg.34"/>
<evidence type="ECO:0000313" key="2">
    <source>
        <dbReference type="EMBL" id="KRM94933.1"/>
    </source>
</evidence>
<dbReference type="RefSeq" id="WP_057876921.1">
    <property type="nucleotide sequence ID" value="NZ_AYZD01000034.1"/>
</dbReference>
<dbReference type="EMBL" id="AYZD01000034">
    <property type="protein sequence ID" value="KRM94933.1"/>
    <property type="molecule type" value="Genomic_DNA"/>
</dbReference>
<comment type="caution">
    <text evidence="2">The sequence shown here is derived from an EMBL/GenBank/DDBJ whole genome shotgun (WGS) entry which is preliminary data.</text>
</comment>
<organism evidence="2 3">
    <name type="scientific">Liquorilactobacillus aquaticus DSM 21051</name>
    <dbReference type="NCBI Taxonomy" id="1423725"/>
    <lineage>
        <taxon>Bacteria</taxon>
        <taxon>Bacillati</taxon>
        <taxon>Bacillota</taxon>
        <taxon>Bacilli</taxon>
        <taxon>Lactobacillales</taxon>
        <taxon>Lactobacillaceae</taxon>
        <taxon>Liquorilactobacillus</taxon>
    </lineage>
</organism>
<name>A0A0R2CU50_9LACO</name>
<reference evidence="2 3" key="1">
    <citation type="journal article" date="2015" name="Genome Announc.">
        <title>Expanding the biotechnology potential of lactobacilli through comparative genomics of 213 strains and associated genera.</title>
        <authorList>
            <person name="Sun Z."/>
            <person name="Harris H.M."/>
            <person name="McCann A."/>
            <person name="Guo C."/>
            <person name="Argimon S."/>
            <person name="Zhang W."/>
            <person name="Yang X."/>
            <person name="Jeffery I.B."/>
            <person name="Cooney J.C."/>
            <person name="Kagawa T.F."/>
            <person name="Liu W."/>
            <person name="Song Y."/>
            <person name="Salvetti E."/>
            <person name="Wrobel A."/>
            <person name="Rasinkangas P."/>
            <person name="Parkhill J."/>
            <person name="Rea M.C."/>
            <person name="O'Sullivan O."/>
            <person name="Ritari J."/>
            <person name="Douillard F.P."/>
            <person name="Paul Ross R."/>
            <person name="Yang R."/>
            <person name="Briner A.E."/>
            <person name="Felis G.E."/>
            <person name="de Vos W.M."/>
            <person name="Barrangou R."/>
            <person name="Klaenhammer T.R."/>
            <person name="Caufield P.W."/>
            <person name="Cui Y."/>
            <person name="Zhang H."/>
            <person name="O'Toole P.W."/>
        </authorList>
    </citation>
    <scope>NUCLEOTIDE SEQUENCE [LARGE SCALE GENOMIC DNA]</scope>
    <source>
        <strain evidence="2 3">DSM 21051</strain>
    </source>
</reference>
<gene>
    <name evidence="2" type="ORF">FC19_GL000034</name>
</gene>
<sequence>MENKVSLTGNKLVVVPQGINKIFAVKKRLEIPLKNIDGATIDNGILNEFRGLKAPGTSIPGFYAGTFHKNNEKTFFNVKRTSTVVVIQLRNEKYARLVLGVENGRKLVDEINNTIKTQD</sequence>
<dbReference type="STRING" id="1423725.FC19_GL000034"/>
<dbReference type="OrthoDB" id="530515at2"/>
<evidence type="ECO:0000313" key="3">
    <source>
        <dbReference type="Proteomes" id="UP000051015"/>
    </source>
</evidence>
<proteinExistence type="predicted"/>
<dbReference type="InterPro" id="IPR027783">
    <property type="entry name" value="Bacterial_PH-related"/>
</dbReference>
<protein>
    <recommendedName>
        <fullName evidence="1">Bacterial Pleckstrin homology domain-containing protein</fullName>
    </recommendedName>
</protein>
<feature type="domain" description="Bacterial Pleckstrin homology" evidence="1">
    <location>
        <begin position="21"/>
        <end position="95"/>
    </location>
</feature>